<evidence type="ECO:0000313" key="3">
    <source>
        <dbReference type="EMBL" id="MFC4198004.1"/>
    </source>
</evidence>
<accession>A0ABV8NMD9</accession>
<gene>
    <name evidence="3" type="ORF">ACFOUY_14960</name>
</gene>
<dbReference type="SUPFAM" id="SSF56601">
    <property type="entry name" value="beta-lactamase/transpeptidase-like"/>
    <property type="match status" value="1"/>
</dbReference>
<evidence type="ECO:0000256" key="1">
    <source>
        <dbReference type="ARBA" id="ARBA00006096"/>
    </source>
</evidence>
<evidence type="ECO:0000313" key="4">
    <source>
        <dbReference type="Proteomes" id="UP001595792"/>
    </source>
</evidence>
<comment type="similarity">
    <text evidence="1">Belongs to the peptidase S13 family.</text>
</comment>
<protein>
    <submittedName>
        <fullName evidence="3">D-alanyl-D-alanine carboxypeptidase/D-alanyl-D-alanine-endopeptidase</fullName>
    </submittedName>
</protein>
<organism evidence="3 4">
    <name type="scientific">Pedobacter jamesrossensis</name>
    <dbReference type="NCBI Taxonomy" id="1908238"/>
    <lineage>
        <taxon>Bacteria</taxon>
        <taxon>Pseudomonadati</taxon>
        <taxon>Bacteroidota</taxon>
        <taxon>Sphingobacteriia</taxon>
        <taxon>Sphingobacteriales</taxon>
        <taxon>Sphingobacteriaceae</taxon>
        <taxon>Pedobacter</taxon>
    </lineage>
</organism>
<dbReference type="InterPro" id="IPR012338">
    <property type="entry name" value="Beta-lactam/transpept-like"/>
</dbReference>
<dbReference type="Proteomes" id="UP001595792">
    <property type="component" value="Unassembled WGS sequence"/>
</dbReference>
<evidence type="ECO:0000256" key="2">
    <source>
        <dbReference type="ARBA" id="ARBA00022801"/>
    </source>
</evidence>
<dbReference type="InterPro" id="IPR000667">
    <property type="entry name" value="Peptidase_S13"/>
</dbReference>
<name>A0ABV8NMD9_9SPHI</name>
<dbReference type="PANTHER" id="PTHR30023:SF0">
    <property type="entry name" value="PENICILLIN-SENSITIVE CARBOXYPEPTIDASE A"/>
    <property type="match status" value="1"/>
</dbReference>
<keyword evidence="3" id="KW-0121">Carboxypeptidase</keyword>
<reference evidence="4" key="1">
    <citation type="journal article" date="2019" name="Int. J. Syst. Evol. Microbiol.">
        <title>The Global Catalogue of Microorganisms (GCM) 10K type strain sequencing project: providing services to taxonomists for standard genome sequencing and annotation.</title>
        <authorList>
            <consortium name="The Broad Institute Genomics Platform"/>
            <consortium name="The Broad Institute Genome Sequencing Center for Infectious Disease"/>
            <person name="Wu L."/>
            <person name="Ma J."/>
        </authorList>
    </citation>
    <scope>NUCLEOTIDE SEQUENCE [LARGE SCALE GENOMIC DNA]</scope>
    <source>
        <strain evidence="4">CCM 8689</strain>
    </source>
</reference>
<keyword evidence="3" id="KW-0645">Protease</keyword>
<proteinExistence type="inferred from homology"/>
<sequence>MIYNRLFKPTLYAIILSFSMLFGCSTDKLITNKVSKEFKKSSLIKQYQVGFALYNLEEKKMIFEQDADKQFTPASNTKLFTFYAALKMIPERMPALRYIERNDSLIFWGTGDPSFLQSELKDKSAYNFLSSTNKKLFFAPGRYTGSFFGSGWAWDDYNDYYQAEINELPLLDNTVWVKGNQAGGFSITPKSFTSCFVKDSTNTTGDFFVKRKFNTNEFEYNAVHVKANFAQQIPFKVSNATTLSLLADTLHKSVELIEMKMPADAKTLPGASRDSVLKTMLLPSDNFIAEQLLLVCGDKLSDTLNSDKTIQYVLKNYLAALPQKPRWVDGSGLSRMNLFSPKDMVTVLNLIYDEVNNRAKLFDMLPAGGKSGTLKNAYPKTNEPFVFGKTGSLTGVHNQSGFVVTKKGKIYTYSFMNNNFVNPTAAVRTEMVRIVTYIHDNF</sequence>
<dbReference type="Pfam" id="PF02113">
    <property type="entry name" value="Peptidase_S13"/>
    <property type="match status" value="1"/>
</dbReference>
<comment type="caution">
    <text evidence="3">The sequence shown here is derived from an EMBL/GenBank/DDBJ whole genome shotgun (WGS) entry which is preliminary data.</text>
</comment>
<dbReference type="GO" id="GO:0004180">
    <property type="term" value="F:carboxypeptidase activity"/>
    <property type="evidence" value="ECO:0007669"/>
    <property type="project" value="UniProtKB-KW"/>
</dbReference>
<dbReference type="PANTHER" id="PTHR30023">
    <property type="entry name" value="D-ALANYL-D-ALANINE CARBOXYPEPTIDASE"/>
    <property type="match status" value="1"/>
</dbReference>
<dbReference type="PROSITE" id="PS51257">
    <property type="entry name" value="PROKAR_LIPOPROTEIN"/>
    <property type="match status" value="1"/>
</dbReference>
<dbReference type="PRINTS" id="PR00922">
    <property type="entry name" value="DADACBPTASE3"/>
</dbReference>
<dbReference type="EMBL" id="JBHSBY010000132">
    <property type="protein sequence ID" value="MFC4198004.1"/>
    <property type="molecule type" value="Genomic_DNA"/>
</dbReference>
<keyword evidence="2" id="KW-0378">Hydrolase</keyword>
<keyword evidence="4" id="KW-1185">Reference proteome</keyword>
<dbReference type="RefSeq" id="WP_378961729.1">
    <property type="nucleotide sequence ID" value="NZ_JBHRXC010000016.1"/>
</dbReference>
<dbReference type="Gene3D" id="3.40.710.10">
    <property type="entry name" value="DD-peptidase/beta-lactamase superfamily"/>
    <property type="match status" value="2"/>
</dbReference>